<sequence>MNISDTADKTTNKEKSGTTDEMTSEKDKLLGIRSPEGEVALYPASASTESTEPDFKFVLPVKGFDLGSFCGELDQDMLIEGRLQLEKEINTVKGQLTQPIYDLLHSDALTKENLLRASDKVTNSTVENKFVLLKRRYYVQENLLHDVKRKDLVVYEPNELFDLIMSVHVLNSHVSSKGIYNELSTFYANVTQSFCKLVTSFCSKCNESGNKISYKKFKHENIHANLIPLGRCHVEIFAPFDSAYQGNDNTDELKIEGKYPFVLYCRDYYSRYVWLEPLKSVTLSDLLPVMTKLLFSMIRMPIFIDTCTLDRQDMFDVCENIARIYKIKIGLGMNSSTSFQKTGIKRMKSLFLQHKEECLHDWNMCLKLVVSRLNQNYSDRVRGVPSDLLCSTQQDLHKKFRTLQRNVISRLLGHHVVQFEEAGGMIYLEDENSPNLLLSGDDNSEESEHDSEIFDELASSRDGTPISEQPSPHRTNMNYDGINQESEKHRITKKRSKKVRRPLDQDKHATRASVYNPYNIADVSMEL</sequence>
<dbReference type="STRING" id="284590.Q6CJF0"/>
<dbReference type="eggNOG" id="ENOG502R9VR">
    <property type="taxonomic scope" value="Eukaryota"/>
</dbReference>
<feature type="region of interest" description="Disordered" evidence="1">
    <location>
        <begin position="1"/>
        <end position="35"/>
    </location>
</feature>
<evidence type="ECO:0000313" key="3">
    <source>
        <dbReference type="Proteomes" id="UP000000598"/>
    </source>
</evidence>
<evidence type="ECO:0000313" key="2">
    <source>
        <dbReference type="EMBL" id="CAG98647.1"/>
    </source>
</evidence>
<name>Q6CJF0_KLULA</name>
<feature type="compositionally biased region" description="Polar residues" evidence="1">
    <location>
        <begin position="466"/>
        <end position="484"/>
    </location>
</feature>
<evidence type="ECO:0000256" key="1">
    <source>
        <dbReference type="SAM" id="MobiDB-lite"/>
    </source>
</evidence>
<dbReference type="HOGENOM" id="CLU_030376_1_0_1"/>
<keyword evidence="3" id="KW-1185">Reference proteome</keyword>
<feature type="compositionally biased region" description="Basic and acidic residues" evidence="1">
    <location>
        <begin position="1"/>
        <end position="30"/>
    </location>
</feature>
<accession>Q6CJF0</accession>
<dbReference type="EMBL" id="CR382126">
    <property type="protein sequence ID" value="CAG98647.1"/>
    <property type="molecule type" value="Genomic_DNA"/>
</dbReference>
<dbReference type="PaxDb" id="284590-Q6CJF0"/>
<dbReference type="FunCoup" id="Q6CJF0">
    <property type="interactions" value="337"/>
</dbReference>
<organism evidence="2 3">
    <name type="scientific">Kluyveromyces lactis (strain ATCC 8585 / CBS 2359 / DSM 70799 / NBRC 1267 / NRRL Y-1140 / WM37)</name>
    <name type="common">Yeast</name>
    <name type="synonym">Candida sphaerica</name>
    <dbReference type="NCBI Taxonomy" id="284590"/>
    <lineage>
        <taxon>Eukaryota</taxon>
        <taxon>Fungi</taxon>
        <taxon>Dikarya</taxon>
        <taxon>Ascomycota</taxon>
        <taxon>Saccharomycotina</taxon>
        <taxon>Saccharomycetes</taxon>
        <taxon>Saccharomycetales</taxon>
        <taxon>Saccharomycetaceae</taxon>
        <taxon>Kluyveromyces</taxon>
    </lineage>
</organism>
<dbReference type="KEGG" id="kla:KLLA0_F19140g"/>
<gene>
    <name evidence="2" type="ORF">KLLA0_F19140g</name>
</gene>
<feature type="region of interest" description="Disordered" evidence="1">
    <location>
        <begin position="458"/>
        <end position="510"/>
    </location>
</feature>
<reference evidence="2 3" key="1">
    <citation type="journal article" date="2004" name="Nature">
        <title>Genome evolution in yeasts.</title>
        <authorList>
            <consortium name="Genolevures"/>
            <person name="Dujon B."/>
            <person name="Sherman D."/>
            <person name="Fischer G."/>
            <person name="Durrens P."/>
            <person name="Casaregola S."/>
            <person name="Lafontaine I."/>
            <person name="de Montigny J."/>
            <person name="Marck C."/>
            <person name="Neuveglise C."/>
            <person name="Talla E."/>
            <person name="Goffard N."/>
            <person name="Frangeul L."/>
            <person name="Aigle M."/>
            <person name="Anthouard V."/>
            <person name="Babour A."/>
            <person name="Barbe V."/>
            <person name="Barnay S."/>
            <person name="Blanchin S."/>
            <person name="Beckerich J.M."/>
            <person name="Beyne E."/>
            <person name="Bleykasten C."/>
            <person name="Boisrame A."/>
            <person name="Boyer J."/>
            <person name="Cattolico L."/>
            <person name="Confanioleri F."/>
            <person name="de Daruvar A."/>
            <person name="Despons L."/>
            <person name="Fabre E."/>
            <person name="Fairhead C."/>
            <person name="Ferry-Dumazet H."/>
            <person name="Groppi A."/>
            <person name="Hantraye F."/>
            <person name="Hennequin C."/>
            <person name="Jauniaux N."/>
            <person name="Joyet P."/>
            <person name="Kachouri R."/>
            <person name="Kerrest A."/>
            <person name="Koszul R."/>
            <person name="Lemaire M."/>
            <person name="Lesur I."/>
            <person name="Ma L."/>
            <person name="Muller H."/>
            <person name="Nicaud J.M."/>
            <person name="Nikolski M."/>
            <person name="Oztas S."/>
            <person name="Ozier-Kalogeropoulos O."/>
            <person name="Pellenz S."/>
            <person name="Potier S."/>
            <person name="Richard G.F."/>
            <person name="Straub M.L."/>
            <person name="Suleau A."/>
            <person name="Swennene D."/>
            <person name="Tekaia F."/>
            <person name="Wesolowski-Louvel M."/>
            <person name="Westhof E."/>
            <person name="Wirth B."/>
            <person name="Zeniou-Meyer M."/>
            <person name="Zivanovic I."/>
            <person name="Bolotin-Fukuhara M."/>
            <person name="Thierry A."/>
            <person name="Bouchier C."/>
            <person name="Caudron B."/>
            <person name="Scarpelli C."/>
            <person name="Gaillardin C."/>
            <person name="Weissenbach J."/>
            <person name="Wincker P."/>
            <person name="Souciet J.L."/>
        </authorList>
    </citation>
    <scope>NUCLEOTIDE SEQUENCE [LARGE SCALE GENOMIC DNA]</scope>
    <source>
        <strain evidence="3">ATCC 8585 / CBS 2359 / DSM 70799 / NBRC 1267 / NRRL Y-1140 / WM37</strain>
    </source>
</reference>
<proteinExistence type="predicted"/>
<dbReference type="Proteomes" id="UP000000598">
    <property type="component" value="Chromosome F"/>
</dbReference>
<dbReference type="AlphaFoldDB" id="Q6CJF0"/>
<dbReference type="OMA" id="CSVCNPS"/>
<feature type="compositionally biased region" description="Basic residues" evidence="1">
    <location>
        <begin position="490"/>
        <end position="500"/>
    </location>
</feature>
<protein>
    <submittedName>
        <fullName evidence="2">KLLA0F19140p</fullName>
    </submittedName>
</protein>
<dbReference type="InParanoid" id="Q6CJF0"/>